<evidence type="ECO:0000259" key="3">
    <source>
        <dbReference type="Pfam" id="PF08338"/>
    </source>
</evidence>
<dbReference type="Pfam" id="PF01370">
    <property type="entry name" value="Epimerase"/>
    <property type="match status" value="1"/>
</dbReference>
<keyword evidence="5" id="KW-1185">Reference proteome</keyword>
<dbReference type="AlphaFoldDB" id="A0A0V8J1J1"/>
<name>A0A0V8J1J1_9BACL</name>
<dbReference type="NCBIfam" id="TIGR01777">
    <property type="entry name" value="yfcH"/>
    <property type="match status" value="1"/>
</dbReference>
<comment type="similarity">
    <text evidence="1">Belongs to the NAD(P)-dependent epimerase/dehydratase family. SDR39U1 subfamily.</text>
</comment>
<dbReference type="InterPro" id="IPR001509">
    <property type="entry name" value="Epimerase_deHydtase"/>
</dbReference>
<proteinExistence type="inferred from homology"/>
<gene>
    <name evidence="4" type="ORF">AS030_18150</name>
</gene>
<dbReference type="Proteomes" id="UP000054099">
    <property type="component" value="Unassembled WGS sequence"/>
</dbReference>
<feature type="domain" description="DUF1731" evidence="3">
    <location>
        <begin position="250"/>
        <end position="296"/>
    </location>
</feature>
<sequence length="298" mass="33140">MKIAITGGTGLIGSAITKLLLSKNHEVYILTRSDKKSDHPKLRYVPWLGNESTPEHELQGIDALINLAGESINGRWTDEKKKKIMDSRMKATDEVLRILSELPEKPSVLLNASAVGYYGTSEQEHFTERSTPKNENFLSEVARLWEQKASHANELGIRTVFARFGVILSEKGGALSQMALPYKFFAGGRIGSGRQWVSWIHLEDAARLIEFCLQPGMVGPVNVTAPYPVQNSDFGKELGETLGRPHWLPAPSFAIKSLLGEMSVLVLEGQHAYPEKAVKKGFTYHYPRAQEALENLLK</sequence>
<dbReference type="PANTHER" id="PTHR11092:SF0">
    <property type="entry name" value="EPIMERASE FAMILY PROTEIN SDR39U1"/>
    <property type="match status" value="1"/>
</dbReference>
<evidence type="ECO:0000313" key="5">
    <source>
        <dbReference type="Proteomes" id="UP000054099"/>
    </source>
</evidence>
<dbReference type="SUPFAM" id="SSF51735">
    <property type="entry name" value="NAD(P)-binding Rossmann-fold domains"/>
    <property type="match status" value="1"/>
</dbReference>
<dbReference type="PANTHER" id="PTHR11092">
    <property type="entry name" value="SUGAR NUCLEOTIDE EPIMERASE RELATED"/>
    <property type="match status" value="1"/>
</dbReference>
<dbReference type="Gene3D" id="3.40.50.720">
    <property type="entry name" value="NAD(P)-binding Rossmann-like Domain"/>
    <property type="match status" value="1"/>
</dbReference>
<dbReference type="RefSeq" id="WP_061974301.1">
    <property type="nucleotide sequence ID" value="NZ_FMAV01000004.1"/>
</dbReference>
<reference evidence="4 5" key="1">
    <citation type="journal article" date="2014" name="Antonie Van Leeuwenhoek">
        <title>Fictibacillus enclensis sp. nov., isolated from marine sediment.</title>
        <authorList>
            <person name="Dastager S.G."/>
            <person name="Mawlankar R."/>
            <person name="Srinivasan K."/>
            <person name="Tang S.K."/>
            <person name="Lee J.C."/>
            <person name="Ramana V.V."/>
            <person name="Shouche Y.S."/>
        </authorList>
    </citation>
    <scope>NUCLEOTIDE SEQUENCE [LARGE SCALE GENOMIC DNA]</scope>
    <source>
        <strain evidence="4 5">NIO-1003</strain>
    </source>
</reference>
<organism evidence="4 5">
    <name type="scientific">Fictibacillus enclensis</name>
    <dbReference type="NCBI Taxonomy" id="1017270"/>
    <lineage>
        <taxon>Bacteria</taxon>
        <taxon>Bacillati</taxon>
        <taxon>Bacillota</taxon>
        <taxon>Bacilli</taxon>
        <taxon>Bacillales</taxon>
        <taxon>Fictibacillaceae</taxon>
        <taxon>Fictibacillus</taxon>
    </lineage>
</organism>
<dbReference type="InterPro" id="IPR010099">
    <property type="entry name" value="SDR39U1"/>
</dbReference>
<evidence type="ECO:0000259" key="2">
    <source>
        <dbReference type="Pfam" id="PF01370"/>
    </source>
</evidence>
<dbReference type="EMBL" id="LNQN01000006">
    <property type="protein sequence ID" value="KSU80879.1"/>
    <property type="molecule type" value="Genomic_DNA"/>
</dbReference>
<dbReference type="Pfam" id="PF08338">
    <property type="entry name" value="DUF1731"/>
    <property type="match status" value="1"/>
</dbReference>
<dbReference type="InterPro" id="IPR036291">
    <property type="entry name" value="NAD(P)-bd_dom_sf"/>
</dbReference>
<dbReference type="InterPro" id="IPR013549">
    <property type="entry name" value="DUF1731"/>
</dbReference>
<comment type="caution">
    <text evidence="4">The sequence shown here is derived from an EMBL/GenBank/DDBJ whole genome shotgun (WGS) entry which is preliminary data.</text>
</comment>
<dbReference type="OrthoDB" id="9801773at2"/>
<evidence type="ECO:0000313" key="4">
    <source>
        <dbReference type="EMBL" id="KSU80879.1"/>
    </source>
</evidence>
<accession>A0A0V8J1J1</accession>
<feature type="domain" description="NAD-dependent epimerase/dehydratase" evidence="2">
    <location>
        <begin position="3"/>
        <end position="215"/>
    </location>
</feature>
<evidence type="ECO:0000256" key="1">
    <source>
        <dbReference type="ARBA" id="ARBA00009353"/>
    </source>
</evidence>
<protein>
    <submittedName>
        <fullName evidence="4">Epimerase</fullName>
    </submittedName>
</protein>
<dbReference type="CDD" id="cd05242">
    <property type="entry name" value="SDR_a8"/>
    <property type="match status" value="1"/>
</dbReference>